<feature type="domain" description="DUF4440" evidence="2">
    <location>
        <begin position="313"/>
        <end position="426"/>
    </location>
</feature>
<dbReference type="RefSeq" id="WP_359205464.1">
    <property type="nucleotide sequence ID" value="NZ_JBEZAM010000006.1"/>
</dbReference>
<dbReference type="InterPro" id="IPR051783">
    <property type="entry name" value="NAD(P)-dependent_oxidoreduct"/>
</dbReference>
<protein>
    <submittedName>
        <fullName evidence="3">SgcJ/EcaC family oxidoreductase</fullName>
    </submittedName>
</protein>
<dbReference type="Gene3D" id="3.40.50.720">
    <property type="entry name" value="NAD(P)-binding Rossmann-like Domain"/>
    <property type="match status" value="1"/>
</dbReference>
<dbReference type="NCBIfam" id="TIGR02246">
    <property type="entry name" value="SgcJ/EcaC family oxidoreductase"/>
    <property type="match status" value="1"/>
</dbReference>
<dbReference type="Gene3D" id="3.10.450.50">
    <property type="match status" value="1"/>
</dbReference>
<dbReference type="PANTHER" id="PTHR48079:SF6">
    <property type="entry name" value="NAD(P)-BINDING DOMAIN-CONTAINING PROTEIN-RELATED"/>
    <property type="match status" value="1"/>
</dbReference>
<dbReference type="SUPFAM" id="SSF54427">
    <property type="entry name" value="NTF2-like"/>
    <property type="match status" value="1"/>
</dbReference>
<dbReference type="InterPro" id="IPR036291">
    <property type="entry name" value="NAD(P)-bd_dom_sf"/>
</dbReference>
<organism evidence="3 4">
    <name type="scientific">Streptomyces exfoliatus</name>
    <name type="common">Streptomyces hydrogenans</name>
    <dbReference type="NCBI Taxonomy" id="1905"/>
    <lineage>
        <taxon>Bacteria</taxon>
        <taxon>Bacillati</taxon>
        <taxon>Actinomycetota</taxon>
        <taxon>Actinomycetes</taxon>
        <taxon>Kitasatosporales</taxon>
        <taxon>Streptomycetaceae</taxon>
        <taxon>Streptomyces</taxon>
    </lineage>
</organism>
<reference evidence="3 4" key="1">
    <citation type="submission" date="2024-06" db="EMBL/GenBank/DDBJ databases">
        <title>The Natural Products Discovery Center: Release of the First 8490 Sequenced Strains for Exploring Actinobacteria Biosynthetic Diversity.</title>
        <authorList>
            <person name="Kalkreuter E."/>
            <person name="Kautsar S.A."/>
            <person name="Yang D."/>
            <person name="Bader C.D."/>
            <person name="Teijaro C.N."/>
            <person name="Fluegel L."/>
            <person name="Davis C.M."/>
            <person name="Simpson J.R."/>
            <person name="Lauterbach L."/>
            <person name="Steele A.D."/>
            <person name="Gui C."/>
            <person name="Meng S."/>
            <person name="Li G."/>
            <person name="Viehrig K."/>
            <person name="Ye F."/>
            <person name="Su P."/>
            <person name="Kiefer A.F."/>
            <person name="Nichols A."/>
            <person name="Cepeda A.J."/>
            <person name="Yan W."/>
            <person name="Fan B."/>
            <person name="Jiang Y."/>
            <person name="Adhikari A."/>
            <person name="Zheng C.-J."/>
            <person name="Schuster L."/>
            <person name="Cowan T.M."/>
            <person name="Smanski M.J."/>
            <person name="Chevrette M.G."/>
            <person name="De Carvalho L.P.S."/>
            <person name="Shen B."/>
        </authorList>
    </citation>
    <scope>NUCLEOTIDE SEQUENCE [LARGE SCALE GENOMIC DNA]</scope>
    <source>
        <strain evidence="3 4">NPDC045705</strain>
    </source>
</reference>
<comment type="caution">
    <text evidence="3">The sequence shown here is derived from an EMBL/GenBank/DDBJ whole genome shotgun (WGS) entry which is preliminary data.</text>
</comment>
<dbReference type="InterPro" id="IPR032710">
    <property type="entry name" value="NTF2-like_dom_sf"/>
</dbReference>
<dbReference type="InterPro" id="IPR001509">
    <property type="entry name" value="Epimerase_deHydtase"/>
</dbReference>
<sequence length="437" mass="46176">MKVLLTGATGYIGSAVTDHLAAAGHQVVALTRGAEPQARPTWHAQLVGDTADPASLAGAVASDIEAVIHLAPPSGDVDVDTAVIEALATPLRGTARPFVYTSGVWVLGATGEAQEVGEETPTDPIDIVGYRPLIEQRVLAEAAEGVRAVVVRPGIVYGRGGGIPAILVDRARRQGAPEYYGEEGVRWPTVHVDDLAELFVAALDRAEAGTVWHGVGESAVPVRDLARAAGRAAGVLAAPQVVTAEQAAEVFGALFADALALDQSVSGAAARSVLGWQPGRPGVVTELTSGSYRPVEVFGAPEGPETDAEVAAIRRVVAEVEHAQQNELVDRFLSFFRRQDPVWTTGHGKRLSGFEEIETFTRKVLPGAMAESTAVYDVERVLFLRPDVAAVNVRQQPVRHDGTRIADRPEGRPFYILVKEDGAWRIGAAQNTVAVDG</sequence>
<accession>A0ABV3CS69</accession>
<evidence type="ECO:0000313" key="4">
    <source>
        <dbReference type="Proteomes" id="UP001551210"/>
    </source>
</evidence>
<dbReference type="InterPro" id="IPR027843">
    <property type="entry name" value="DUF4440"/>
</dbReference>
<name>A0ABV3CS69_STREX</name>
<dbReference type="SUPFAM" id="SSF51735">
    <property type="entry name" value="NAD(P)-binding Rossmann-fold domains"/>
    <property type="match status" value="1"/>
</dbReference>
<evidence type="ECO:0000259" key="2">
    <source>
        <dbReference type="Pfam" id="PF14534"/>
    </source>
</evidence>
<keyword evidence="4" id="KW-1185">Reference proteome</keyword>
<dbReference type="Pfam" id="PF14534">
    <property type="entry name" value="DUF4440"/>
    <property type="match status" value="1"/>
</dbReference>
<feature type="domain" description="NAD-dependent epimerase/dehydratase" evidence="1">
    <location>
        <begin position="3"/>
        <end position="209"/>
    </location>
</feature>
<evidence type="ECO:0000259" key="1">
    <source>
        <dbReference type="Pfam" id="PF01370"/>
    </source>
</evidence>
<evidence type="ECO:0000313" key="3">
    <source>
        <dbReference type="EMBL" id="MEU7293056.1"/>
    </source>
</evidence>
<dbReference type="EMBL" id="JBEZAM010000006">
    <property type="protein sequence ID" value="MEU7293056.1"/>
    <property type="molecule type" value="Genomic_DNA"/>
</dbReference>
<gene>
    <name evidence="3" type="ORF">AB0A76_07605</name>
</gene>
<proteinExistence type="predicted"/>
<dbReference type="PANTHER" id="PTHR48079">
    <property type="entry name" value="PROTEIN YEEZ"/>
    <property type="match status" value="1"/>
</dbReference>
<dbReference type="InterPro" id="IPR011944">
    <property type="entry name" value="Steroid_delta5-4_isomerase"/>
</dbReference>
<dbReference type="Pfam" id="PF01370">
    <property type="entry name" value="Epimerase"/>
    <property type="match status" value="1"/>
</dbReference>
<dbReference type="Proteomes" id="UP001551210">
    <property type="component" value="Unassembled WGS sequence"/>
</dbReference>